<evidence type="ECO:0000259" key="4">
    <source>
        <dbReference type="PROSITE" id="PS51077"/>
    </source>
</evidence>
<reference evidence="6" key="2">
    <citation type="submission" date="2020-09" db="EMBL/GenBank/DDBJ databases">
        <authorList>
            <person name="Sun Q."/>
            <person name="Kim S."/>
        </authorList>
    </citation>
    <scope>NUCLEOTIDE SEQUENCE</scope>
    <source>
        <strain evidence="6">KCTC 42651</strain>
    </source>
</reference>
<dbReference type="InterPro" id="IPR036390">
    <property type="entry name" value="WH_DNA-bd_sf"/>
</dbReference>
<dbReference type="InterPro" id="IPR014757">
    <property type="entry name" value="Tscrpt_reg_IclR_C"/>
</dbReference>
<dbReference type="SUPFAM" id="SSF55781">
    <property type="entry name" value="GAF domain-like"/>
    <property type="match status" value="1"/>
</dbReference>
<proteinExistence type="predicted"/>
<evidence type="ECO:0000256" key="3">
    <source>
        <dbReference type="ARBA" id="ARBA00023163"/>
    </source>
</evidence>
<evidence type="ECO:0000256" key="1">
    <source>
        <dbReference type="ARBA" id="ARBA00023015"/>
    </source>
</evidence>
<protein>
    <submittedName>
        <fullName evidence="6">IclR family transcriptional regulator</fullName>
    </submittedName>
</protein>
<evidence type="ECO:0000256" key="2">
    <source>
        <dbReference type="ARBA" id="ARBA00023125"/>
    </source>
</evidence>
<dbReference type="GO" id="GO:0045892">
    <property type="term" value="P:negative regulation of DNA-templated transcription"/>
    <property type="evidence" value="ECO:0007669"/>
    <property type="project" value="TreeGrafter"/>
</dbReference>
<dbReference type="CDD" id="cd00090">
    <property type="entry name" value="HTH_ARSR"/>
    <property type="match status" value="1"/>
</dbReference>
<organism evidence="6 7">
    <name type="scientific">Thalassobaculum fulvum</name>
    <dbReference type="NCBI Taxonomy" id="1633335"/>
    <lineage>
        <taxon>Bacteria</taxon>
        <taxon>Pseudomonadati</taxon>
        <taxon>Pseudomonadota</taxon>
        <taxon>Alphaproteobacteria</taxon>
        <taxon>Rhodospirillales</taxon>
        <taxon>Thalassobaculaceae</taxon>
        <taxon>Thalassobaculum</taxon>
    </lineage>
</organism>
<keyword evidence="7" id="KW-1185">Reference proteome</keyword>
<dbReference type="InterPro" id="IPR029016">
    <property type="entry name" value="GAF-like_dom_sf"/>
</dbReference>
<dbReference type="PROSITE" id="PS51078">
    <property type="entry name" value="ICLR_ED"/>
    <property type="match status" value="1"/>
</dbReference>
<sequence length="249" mass="26429">MKSLHKAIAVLDCFSRAEPSLSLGTIADRLGLPKPTAHRLLAALREAGLVVQDGNRDRYRLGLRLVALGSVALSDLALFHVARPYAERLANQSGEAAHLCAFDGSNVVSIDRREMQPARNEQVTIEREPPHCTGTGKAILAFLPAAVVERVIAGGLERFTANTLTDPDALRAELAVVRERGYALDLEERQYGIRCVGAPIRDPGGAVVGSISATGPADRFPEGRIATLAELVTATARAISEALAARPAG</sequence>
<evidence type="ECO:0000259" key="5">
    <source>
        <dbReference type="PROSITE" id="PS51078"/>
    </source>
</evidence>
<name>A0A918XQS7_9PROT</name>
<keyword evidence="1" id="KW-0805">Transcription regulation</keyword>
<dbReference type="SMART" id="SM00346">
    <property type="entry name" value="HTH_ICLR"/>
    <property type="match status" value="1"/>
</dbReference>
<reference evidence="6" key="1">
    <citation type="journal article" date="2014" name="Int. J. Syst. Evol. Microbiol.">
        <title>Complete genome sequence of Corynebacterium casei LMG S-19264T (=DSM 44701T), isolated from a smear-ripened cheese.</title>
        <authorList>
            <consortium name="US DOE Joint Genome Institute (JGI-PGF)"/>
            <person name="Walter F."/>
            <person name="Albersmeier A."/>
            <person name="Kalinowski J."/>
            <person name="Ruckert C."/>
        </authorList>
    </citation>
    <scope>NUCLEOTIDE SEQUENCE</scope>
    <source>
        <strain evidence="6">KCTC 42651</strain>
    </source>
</reference>
<dbReference type="SUPFAM" id="SSF46785">
    <property type="entry name" value="Winged helix' DNA-binding domain"/>
    <property type="match status" value="1"/>
</dbReference>
<feature type="domain" description="HTH iclR-type" evidence="4">
    <location>
        <begin position="1"/>
        <end position="63"/>
    </location>
</feature>
<accession>A0A918XQS7</accession>
<comment type="caution">
    <text evidence="6">The sequence shown here is derived from an EMBL/GenBank/DDBJ whole genome shotgun (WGS) entry which is preliminary data.</text>
</comment>
<dbReference type="PANTHER" id="PTHR30136:SF35">
    <property type="entry name" value="HTH-TYPE TRANSCRIPTIONAL REGULATOR RV1719"/>
    <property type="match status" value="1"/>
</dbReference>
<dbReference type="FunFam" id="1.10.10.10:FF:000056">
    <property type="entry name" value="IclR family transcriptional regulator"/>
    <property type="match status" value="1"/>
</dbReference>
<dbReference type="PROSITE" id="PS51077">
    <property type="entry name" value="HTH_ICLR"/>
    <property type="match status" value="1"/>
</dbReference>
<dbReference type="Gene3D" id="3.30.450.40">
    <property type="match status" value="1"/>
</dbReference>
<dbReference type="Pfam" id="PF09339">
    <property type="entry name" value="HTH_IclR"/>
    <property type="match status" value="1"/>
</dbReference>
<keyword evidence="2" id="KW-0238">DNA-binding</keyword>
<evidence type="ECO:0000313" key="6">
    <source>
        <dbReference type="EMBL" id="GHD45657.1"/>
    </source>
</evidence>
<dbReference type="PANTHER" id="PTHR30136">
    <property type="entry name" value="HELIX-TURN-HELIX TRANSCRIPTIONAL REGULATOR, ICLR FAMILY"/>
    <property type="match status" value="1"/>
</dbReference>
<feature type="domain" description="IclR-ED" evidence="5">
    <location>
        <begin position="64"/>
        <end position="245"/>
    </location>
</feature>
<keyword evidence="3" id="KW-0804">Transcription</keyword>
<dbReference type="InterPro" id="IPR050707">
    <property type="entry name" value="HTH_MetabolicPath_Reg"/>
</dbReference>
<gene>
    <name evidence="6" type="ORF">GCM10017083_13880</name>
</gene>
<dbReference type="AlphaFoldDB" id="A0A918XQS7"/>
<dbReference type="Proteomes" id="UP000630353">
    <property type="component" value="Unassembled WGS sequence"/>
</dbReference>
<dbReference type="InterPro" id="IPR005471">
    <property type="entry name" value="Tscrpt_reg_IclR_N"/>
</dbReference>
<dbReference type="EMBL" id="BMZS01000003">
    <property type="protein sequence ID" value="GHD45657.1"/>
    <property type="molecule type" value="Genomic_DNA"/>
</dbReference>
<dbReference type="Gene3D" id="1.10.10.10">
    <property type="entry name" value="Winged helix-like DNA-binding domain superfamily/Winged helix DNA-binding domain"/>
    <property type="match status" value="1"/>
</dbReference>
<dbReference type="GO" id="GO:0003677">
    <property type="term" value="F:DNA binding"/>
    <property type="evidence" value="ECO:0007669"/>
    <property type="project" value="UniProtKB-KW"/>
</dbReference>
<dbReference type="InterPro" id="IPR036388">
    <property type="entry name" value="WH-like_DNA-bd_sf"/>
</dbReference>
<dbReference type="Pfam" id="PF01614">
    <property type="entry name" value="IclR_C"/>
    <property type="match status" value="1"/>
</dbReference>
<evidence type="ECO:0000313" key="7">
    <source>
        <dbReference type="Proteomes" id="UP000630353"/>
    </source>
</evidence>
<dbReference type="GO" id="GO:0003700">
    <property type="term" value="F:DNA-binding transcription factor activity"/>
    <property type="evidence" value="ECO:0007669"/>
    <property type="project" value="TreeGrafter"/>
</dbReference>
<dbReference type="InterPro" id="IPR011991">
    <property type="entry name" value="ArsR-like_HTH"/>
</dbReference>